<accession>A0A7J0EX68</accession>
<gene>
    <name evidence="3" type="ORF">Acr_07g0011790</name>
</gene>
<dbReference type="AlphaFoldDB" id="A0A7J0EX68"/>
<organism evidence="3 4">
    <name type="scientific">Actinidia rufa</name>
    <dbReference type="NCBI Taxonomy" id="165716"/>
    <lineage>
        <taxon>Eukaryota</taxon>
        <taxon>Viridiplantae</taxon>
        <taxon>Streptophyta</taxon>
        <taxon>Embryophyta</taxon>
        <taxon>Tracheophyta</taxon>
        <taxon>Spermatophyta</taxon>
        <taxon>Magnoliopsida</taxon>
        <taxon>eudicotyledons</taxon>
        <taxon>Gunneridae</taxon>
        <taxon>Pentapetalae</taxon>
        <taxon>asterids</taxon>
        <taxon>Ericales</taxon>
        <taxon>Actinidiaceae</taxon>
        <taxon>Actinidia</taxon>
    </lineage>
</organism>
<evidence type="ECO:0000313" key="3">
    <source>
        <dbReference type="EMBL" id="GFY90983.1"/>
    </source>
</evidence>
<protein>
    <submittedName>
        <fullName evidence="3">Uncharacterized protein</fullName>
    </submittedName>
</protein>
<dbReference type="Proteomes" id="UP000585474">
    <property type="component" value="Unassembled WGS sequence"/>
</dbReference>
<evidence type="ECO:0000256" key="1">
    <source>
        <dbReference type="SAM" id="Coils"/>
    </source>
</evidence>
<dbReference type="EMBL" id="BJWL01000007">
    <property type="protein sequence ID" value="GFY90983.1"/>
    <property type="molecule type" value="Genomic_DNA"/>
</dbReference>
<evidence type="ECO:0000313" key="4">
    <source>
        <dbReference type="Proteomes" id="UP000585474"/>
    </source>
</evidence>
<reference evidence="3 4" key="1">
    <citation type="submission" date="2019-07" db="EMBL/GenBank/DDBJ databases">
        <title>De Novo Assembly of kiwifruit Actinidia rufa.</title>
        <authorList>
            <person name="Sugita-Konishi S."/>
            <person name="Sato K."/>
            <person name="Mori E."/>
            <person name="Abe Y."/>
            <person name="Kisaki G."/>
            <person name="Hamano K."/>
            <person name="Suezawa K."/>
            <person name="Otani M."/>
            <person name="Fukuda T."/>
            <person name="Manabe T."/>
            <person name="Gomi K."/>
            <person name="Tabuchi M."/>
            <person name="Akimitsu K."/>
            <person name="Kataoka I."/>
        </authorList>
    </citation>
    <scope>NUCLEOTIDE SEQUENCE [LARGE SCALE GENOMIC DNA]</scope>
    <source>
        <strain evidence="4">cv. Fuchu</strain>
    </source>
</reference>
<keyword evidence="4" id="KW-1185">Reference proteome</keyword>
<feature type="region of interest" description="Disordered" evidence="2">
    <location>
        <begin position="163"/>
        <end position="183"/>
    </location>
</feature>
<feature type="coiled-coil region" evidence="1">
    <location>
        <begin position="97"/>
        <end position="160"/>
    </location>
</feature>
<sequence length="183" mass="21313">MVLTKHACNDPRGDNPNPTKPEMVFKPQMFKTMDIQKTWLLEFKDRPIITGWEFERSFPVKYVLKMLAPMDALGGISIDSTDGEDEWVEASSWECMEVEENIEIEQHQEQIIQTQEKHGKYIDRLRNFYENLNEQQNVFNQQYTEKLAKIDAQLEGLLAHLVPPPPFDPSTAPSRPSYRAPPY</sequence>
<comment type="caution">
    <text evidence="3">The sequence shown here is derived from an EMBL/GenBank/DDBJ whole genome shotgun (WGS) entry which is preliminary data.</text>
</comment>
<evidence type="ECO:0000256" key="2">
    <source>
        <dbReference type="SAM" id="MobiDB-lite"/>
    </source>
</evidence>
<proteinExistence type="predicted"/>
<feature type="region of interest" description="Disordered" evidence="2">
    <location>
        <begin position="1"/>
        <end position="21"/>
    </location>
</feature>
<name>A0A7J0EX68_9ERIC</name>
<keyword evidence="1" id="KW-0175">Coiled coil</keyword>